<dbReference type="MEROPS" id="A01.019"/>
<dbReference type="FunCoup" id="K5V214">
    <property type="interactions" value="60"/>
</dbReference>
<dbReference type="GeneID" id="18909586"/>
<dbReference type="HOGENOM" id="CLU_038846_0_0_1"/>
<name>K5V214_PHACS</name>
<evidence type="ECO:0000256" key="1">
    <source>
        <dbReference type="ARBA" id="ARBA00007447"/>
    </source>
</evidence>
<dbReference type="PANTHER" id="PTHR47966:SF51">
    <property type="entry name" value="BETA-SITE APP-CLEAVING ENZYME, ISOFORM A-RELATED"/>
    <property type="match status" value="1"/>
</dbReference>
<dbReference type="KEGG" id="pco:PHACADRAFT_172246"/>
<reference evidence="6 7" key="1">
    <citation type="journal article" date="2012" name="BMC Genomics">
        <title>Comparative genomics of the white-rot fungi, Phanerochaete carnosa and P. chrysosporium, to elucidate the genetic basis of the distinct wood types they colonize.</title>
        <authorList>
            <person name="Suzuki H."/>
            <person name="MacDonald J."/>
            <person name="Syed K."/>
            <person name="Salamov A."/>
            <person name="Hori C."/>
            <person name="Aerts A."/>
            <person name="Henrissat B."/>
            <person name="Wiebenga A."/>
            <person name="vanKuyk P.A."/>
            <person name="Barry K."/>
            <person name="Lindquist E."/>
            <person name="LaButti K."/>
            <person name="Lapidus A."/>
            <person name="Lucas S."/>
            <person name="Coutinho P."/>
            <person name="Gong Y."/>
            <person name="Samejima M."/>
            <person name="Mahadevan R."/>
            <person name="Abou-Zaid M."/>
            <person name="de Vries R.P."/>
            <person name="Igarashi K."/>
            <person name="Yadav J.S."/>
            <person name="Grigoriev I.V."/>
            <person name="Master E.R."/>
        </authorList>
    </citation>
    <scope>NUCLEOTIDE SEQUENCE [LARGE SCALE GENOMIC DNA]</scope>
    <source>
        <strain evidence="6 7">HHB-10118-sp</strain>
    </source>
</reference>
<dbReference type="PRINTS" id="PR00792">
    <property type="entry name" value="PEPSIN"/>
</dbReference>
<dbReference type="InterPro" id="IPR021109">
    <property type="entry name" value="Peptidase_aspartic_dom_sf"/>
</dbReference>
<dbReference type="InParanoid" id="K5V214"/>
<keyword evidence="3" id="KW-0378">Hydrolase</keyword>
<keyword evidence="3" id="KW-0645">Protease</keyword>
<dbReference type="OrthoDB" id="660550at2759"/>
<organism evidence="6 7">
    <name type="scientific">Phanerochaete carnosa (strain HHB-10118-sp)</name>
    <name type="common">White-rot fungus</name>
    <name type="synonym">Peniophora carnosa</name>
    <dbReference type="NCBI Taxonomy" id="650164"/>
    <lineage>
        <taxon>Eukaryota</taxon>
        <taxon>Fungi</taxon>
        <taxon>Dikarya</taxon>
        <taxon>Basidiomycota</taxon>
        <taxon>Agaricomycotina</taxon>
        <taxon>Agaricomycetes</taxon>
        <taxon>Polyporales</taxon>
        <taxon>Phanerochaetaceae</taxon>
        <taxon>Phanerochaete</taxon>
    </lineage>
</organism>
<evidence type="ECO:0000313" key="6">
    <source>
        <dbReference type="EMBL" id="EKM56556.1"/>
    </source>
</evidence>
<keyword evidence="4" id="KW-0732">Signal</keyword>
<evidence type="ECO:0000256" key="4">
    <source>
        <dbReference type="SAM" id="SignalP"/>
    </source>
</evidence>
<dbReference type="InterPro" id="IPR001461">
    <property type="entry name" value="Aspartic_peptidase_A1"/>
</dbReference>
<dbReference type="InterPro" id="IPR001969">
    <property type="entry name" value="Aspartic_peptidase_AS"/>
</dbReference>
<feature type="domain" description="Peptidase A1" evidence="5">
    <location>
        <begin position="97"/>
        <end position="390"/>
    </location>
</feature>
<comment type="similarity">
    <text evidence="1 3">Belongs to the peptidase A1 family.</text>
</comment>
<dbReference type="GO" id="GO:0006508">
    <property type="term" value="P:proteolysis"/>
    <property type="evidence" value="ECO:0007669"/>
    <property type="project" value="UniProtKB-KW"/>
</dbReference>
<dbReference type="RefSeq" id="XP_007394401.1">
    <property type="nucleotide sequence ID" value="XM_007394339.1"/>
</dbReference>
<accession>K5V214</accession>
<protein>
    <recommendedName>
        <fullName evidence="5">Peptidase A1 domain-containing protein</fullName>
    </recommendedName>
</protein>
<dbReference type="InterPro" id="IPR034164">
    <property type="entry name" value="Pepsin-like_dom"/>
</dbReference>
<dbReference type="PANTHER" id="PTHR47966">
    <property type="entry name" value="BETA-SITE APP-CLEAVING ENZYME, ISOFORM A-RELATED"/>
    <property type="match status" value="1"/>
</dbReference>
<dbReference type="InterPro" id="IPR033121">
    <property type="entry name" value="PEPTIDASE_A1"/>
</dbReference>
<evidence type="ECO:0000256" key="3">
    <source>
        <dbReference type="RuleBase" id="RU000454"/>
    </source>
</evidence>
<proteinExistence type="inferred from homology"/>
<evidence type="ECO:0000313" key="7">
    <source>
        <dbReference type="Proteomes" id="UP000008370"/>
    </source>
</evidence>
<dbReference type="AlphaFoldDB" id="K5V214"/>
<gene>
    <name evidence="6" type="ORF">PHACADRAFT_172246</name>
</gene>
<dbReference type="PROSITE" id="PS00141">
    <property type="entry name" value="ASP_PROTEASE"/>
    <property type="match status" value="2"/>
</dbReference>
<feature type="signal peptide" evidence="4">
    <location>
        <begin position="1"/>
        <end position="27"/>
    </location>
</feature>
<dbReference type="GO" id="GO:0004190">
    <property type="term" value="F:aspartic-type endopeptidase activity"/>
    <property type="evidence" value="ECO:0007669"/>
    <property type="project" value="UniProtKB-KW"/>
</dbReference>
<dbReference type="CDD" id="cd05471">
    <property type="entry name" value="pepsin_like"/>
    <property type="match status" value="1"/>
</dbReference>
<evidence type="ECO:0000259" key="5">
    <source>
        <dbReference type="PROSITE" id="PS51767"/>
    </source>
</evidence>
<keyword evidence="7" id="KW-1185">Reference proteome</keyword>
<evidence type="ECO:0000256" key="2">
    <source>
        <dbReference type="ARBA" id="ARBA00022750"/>
    </source>
</evidence>
<dbReference type="Gene3D" id="2.40.70.10">
    <property type="entry name" value="Acid Proteases"/>
    <property type="match status" value="2"/>
</dbReference>
<dbReference type="Pfam" id="PF00026">
    <property type="entry name" value="Asp"/>
    <property type="match status" value="1"/>
</dbReference>
<feature type="chain" id="PRO_5003884400" description="Peptidase A1 domain-containing protein" evidence="4">
    <location>
        <begin position="28"/>
        <end position="400"/>
    </location>
</feature>
<keyword evidence="2 3" id="KW-0064">Aspartyl protease</keyword>
<dbReference type="Proteomes" id="UP000008370">
    <property type="component" value="Unassembled WGS sequence"/>
</dbReference>
<dbReference type="SUPFAM" id="SSF50630">
    <property type="entry name" value="Acid proteases"/>
    <property type="match status" value="1"/>
</dbReference>
<dbReference type="PROSITE" id="PS51767">
    <property type="entry name" value="PEPTIDASE_A1"/>
    <property type="match status" value="1"/>
</dbReference>
<sequence length="400" mass="42240">MLPELGSAPKHRVALVECLALALTVAASPVVTVRDGLVTLPFAKRVNFTGSASLLSRDRDRVHYLKQLAKTRTTSKPSTDAEDAVVSISAENQAVSYVVNAGVGSPPTTYSLLVDTGSSNTWVGAGRAYVRTSSSVKTGDSVSAEYGTGSFSGTEFTDTVTLAPGLVITNQFIGVASTSSGFEGIDVTNNLFSQESIPQNLVVVSFEPATLDGITNGELTFGGTDSSKYTGSIHSTPLTTTSPASYYWGIDESITYGALGTSILTKTAGIVDTGTTLVLIASDAFSRYQKATGAVMNENTGLLRLTKAQLANLQSLFFRIDGATYEFTANAQLWPRALNAEIGGDDNSIYLAVSNLGTPTGEGLDFINGQAWLERFYSVYDTGNQRMGFATTPFTYATTN</sequence>
<dbReference type="EMBL" id="JH930471">
    <property type="protein sequence ID" value="EKM56556.1"/>
    <property type="molecule type" value="Genomic_DNA"/>
</dbReference>